<accession>A0A143PA33</accession>
<dbReference type="Proteomes" id="UP000293854">
    <property type="component" value="Unassembled WGS sequence"/>
</dbReference>
<name>A0A143PA33_9STAP</name>
<evidence type="ECO:0000313" key="3">
    <source>
        <dbReference type="EMBL" id="RZI03425.1"/>
    </source>
</evidence>
<dbReference type="Pfam" id="PF23648">
    <property type="entry name" value="DUF7147"/>
    <property type="match status" value="1"/>
</dbReference>
<evidence type="ECO:0000259" key="1">
    <source>
        <dbReference type="Pfam" id="PF23648"/>
    </source>
</evidence>
<evidence type="ECO:0000313" key="4">
    <source>
        <dbReference type="Proteomes" id="UP000293854"/>
    </source>
</evidence>
<reference evidence="2 5" key="2">
    <citation type="submission" date="2021-01" db="EMBL/GenBank/DDBJ databases">
        <title>FDA dAtabase for Regulatory Grade micrObial Sequences (FDA-ARGOS): Supporting development and validation of Infectious Disease Dx tests.</title>
        <authorList>
            <person name="Sproer C."/>
            <person name="Gronow S."/>
            <person name="Severitt S."/>
            <person name="Schroder I."/>
            <person name="Tallon L."/>
            <person name="Sadzewicz L."/>
            <person name="Zhao X."/>
            <person name="Boylan J."/>
            <person name="Ott S."/>
            <person name="Bowen H."/>
            <person name="Vavikolanu K."/>
            <person name="Mehta A."/>
            <person name="Aluvathingal J."/>
            <person name="Nadendla S."/>
            <person name="Lowell S."/>
            <person name="Myers T."/>
            <person name="Yan Y."/>
            <person name="Sichtig H."/>
        </authorList>
    </citation>
    <scope>NUCLEOTIDE SEQUENCE [LARGE SCALE GENOMIC DNA]</scope>
    <source>
        <strain evidence="2 5">FDAARGOS_1148</strain>
    </source>
</reference>
<dbReference type="Proteomes" id="UP000595942">
    <property type="component" value="Chromosome"/>
</dbReference>
<reference evidence="3 4" key="1">
    <citation type="submission" date="2018-11" db="EMBL/GenBank/DDBJ databases">
        <title>Genomic profiling of Staphylococcus species from a Poultry farm system in KwaZulu-Natal, South Africa.</title>
        <authorList>
            <person name="Amoako D.G."/>
            <person name="Somboro A.M."/>
            <person name="Abia A.L.K."/>
            <person name="Bester L.A."/>
            <person name="Essack S.Y."/>
        </authorList>
    </citation>
    <scope>NUCLEOTIDE SEQUENCE [LARGE SCALE GENOMIC DNA]</scope>
    <source>
        <strain evidence="3 4">SA11</strain>
    </source>
</reference>
<proteinExistence type="predicted"/>
<dbReference type="EMBL" id="CP068073">
    <property type="protein sequence ID" value="QQS83065.1"/>
    <property type="molecule type" value="Genomic_DNA"/>
</dbReference>
<sequence length="129" mass="15331">MKQSFIVLGEGLTDLFEFKTLIEYNHKRINRIVFFNSPDSQKRLSSAAIIMNPTEGNYFQAMYIMVNAFKNPHPEDNKKSEMIRTWANQYDLTLNELDVKSTDDFHDLELYFNYLIGVLRLYRWIPPLQ</sequence>
<gene>
    <name evidence="3" type="ORF">EIG99_03635</name>
    <name evidence="2" type="ORF">I6J05_01715</name>
</gene>
<dbReference type="EMBL" id="RQTE01000064">
    <property type="protein sequence ID" value="RZI03425.1"/>
    <property type="molecule type" value="Genomic_DNA"/>
</dbReference>
<protein>
    <recommendedName>
        <fullName evidence="1">DUF7147 domain-containing protein</fullName>
    </recommendedName>
</protein>
<evidence type="ECO:0000313" key="5">
    <source>
        <dbReference type="Proteomes" id="UP000595942"/>
    </source>
</evidence>
<dbReference type="InterPro" id="IPR055571">
    <property type="entry name" value="DUF7147"/>
</dbReference>
<dbReference type="AlphaFoldDB" id="A0A143PA33"/>
<keyword evidence="5" id="KW-1185">Reference proteome</keyword>
<dbReference type="KEGG" id="scv:A4G25_03975"/>
<dbReference type="GeneID" id="93727012"/>
<feature type="domain" description="DUF7147" evidence="1">
    <location>
        <begin position="1"/>
        <end position="125"/>
    </location>
</feature>
<organism evidence="3 4">
    <name type="scientific">Staphylococcus condimenti</name>
    <dbReference type="NCBI Taxonomy" id="70255"/>
    <lineage>
        <taxon>Bacteria</taxon>
        <taxon>Bacillati</taxon>
        <taxon>Bacillota</taxon>
        <taxon>Bacilli</taxon>
        <taxon>Bacillales</taxon>
        <taxon>Staphylococcaceae</taxon>
        <taxon>Staphylococcus</taxon>
    </lineage>
</organism>
<dbReference type="OrthoDB" id="2427086at2"/>
<dbReference type="RefSeq" id="WP_047132433.1">
    <property type="nucleotide sequence ID" value="NZ_CP015114.1"/>
</dbReference>
<evidence type="ECO:0000313" key="2">
    <source>
        <dbReference type="EMBL" id="QQS83065.1"/>
    </source>
</evidence>